<evidence type="ECO:0000256" key="1">
    <source>
        <dbReference type="SAM" id="Phobius"/>
    </source>
</evidence>
<evidence type="ECO:0000313" key="2">
    <source>
        <dbReference type="EMBL" id="HJG28038.1"/>
    </source>
</evidence>
<accession>A0A921IJX0</accession>
<sequence length="250" mass="28076">MLRSLRAELQKAKRRHDLLACLLIPTATLVWAGYAAPDSAENLDDAFHALFYVLPMMNTVLMPVGMAMLASRLWDVEIKGNFPKLLYTLQSRRSLFTAKALLGIGEVILITILELAGALGLGSWYGYQDFPPADQILYYFLCTCTVSLMLFFSEMLLTILLANPLPALCVGITGALVGLFSGFMPPIVGYFVPWGYYIPLNSYILASWDPDTRIVVYGIRSFNYPLLIWCAALAIFFFSFTWRAIRQKEV</sequence>
<protein>
    <submittedName>
        <fullName evidence="2">ABC transporter permease</fullName>
    </submittedName>
</protein>
<proteinExistence type="predicted"/>
<gene>
    <name evidence="2" type="ORF">K8V20_05240</name>
</gene>
<feature type="transmembrane region" description="Helical" evidence="1">
    <location>
        <begin position="51"/>
        <end position="74"/>
    </location>
</feature>
<dbReference type="EMBL" id="DYVE01000134">
    <property type="protein sequence ID" value="HJG28038.1"/>
    <property type="molecule type" value="Genomic_DNA"/>
</dbReference>
<feature type="transmembrane region" description="Helical" evidence="1">
    <location>
        <begin position="95"/>
        <end position="116"/>
    </location>
</feature>
<organism evidence="2 3">
    <name type="scientific">Subdoligranulum variabile</name>
    <dbReference type="NCBI Taxonomy" id="214851"/>
    <lineage>
        <taxon>Bacteria</taxon>
        <taxon>Bacillati</taxon>
        <taxon>Bacillota</taxon>
        <taxon>Clostridia</taxon>
        <taxon>Eubacteriales</taxon>
        <taxon>Oscillospiraceae</taxon>
        <taxon>Subdoligranulum</taxon>
    </lineage>
</organism>
<keyword evidence="1" id="KW-0472">Membrane</keyword>
<keyword evidence="1" id="KW-0812">Transmembrane</keyword>
<dbReference type="Pfam" id="PF12730">
    <property type="entry name" value="ABC2_membrane_4"/>
    <property type="match status" value="1"/>
</dbReference>
<comment type="caution">
    <text evidence="2">The sequence shown here is derived from an EMBL/GenBank/DDBJ whole genome shotgun (WGS) entry which is preliminary data.</text>
</comment>
<reference evidence="2" key="1">
    <citation type="journal article" date="2021" name="PeerJ">
        <title>Extensive microbial diversity within the chicken gut microbiome revealed by metagenomics and culture.</title>
        <authorList>
            <person name="Gilroy R."/>
            <person name="Ravi A."/>
            <person name="Getino M."/>
            <person name="Pursley I."/>
            <person name="Horton D.L."/>
            <person name="Alikhan N.F."/>
            <person name="Baker D."/>
            <person name="Gharbi K."/>
            <person name="Hall N."/>
            <person name="Watson M."/>
            <person name="Adriaenssens E.M."/>
            <person name="Foster-Nyarko E."/>
            <person name="Jarju S."/>
            <person name="Secka A."/>
            <person name="Antonio M."/>
            <person name="Oren A."/>
            <person name="Chaudhuri R.R."/>
            <person name="La Ragione R."/>
            <person name="Hildebrand F."/>
            <person name="Pallen M.J."/>
        </authorList>
    </citation>
    <scope>NUCLEOTIDE SEQUENCE</scope>
    <source>
        <strain evidence="2">ChiBcec21-2208</strain>
    </source>
</reference>
<dbReference type="Proteomes" id="UP000782880">
    <property type="component" value="Unassembled WGS sequence"/>
</dbReference>
<name>A0A921IJX0_9FIRM</name>
<keyword evidence="1" id="KW-1133">Transmembrane helix</keyword>
<evidence type="ECO:0000313" key="3">
    <source>
        <dbReference type="Proteomes" id="UP000782880"/>
    </source>
</evidence>
<reference evidence="2" key="2">
    <citation type="submission" date="2021-09" db="EMBL/GenBank/DDBJ databases">
        <authorList>
            <person name="Gilroy R."/>
        </authorList>
    </citation>
    <scope>NUCLEOTIDE SEQUENCE</scope>
    <source>
        <strain evidence="2">ChiBcec21-2208</strain>
    </source>
</reference>
<dbReference type="AlphaFoldDB" id="A0A921IJX0"/>
<feature type="transmembrane region" description="Helical" evidence="1">
    <location>
        <begin position="168"/>
        <end position="192"/>
    </location>
</feature>
<feature type="transmembrane region" description="Helical" evidence="1">
    <location>
        <begin position="136"/>
        <end position="161"/>
    </location>
</feature>
<feature type="transmembrane region" description="Helical" evidence="1">
    <location>
        <begin position="226"/>
        <end position="245"/>
    </location>
</feature>